<protein>
    <submittedName>
        <fullName evidence="11">Cation diffusion facilitator family transporter</fullName>
    </submittedName>
</protein>
<keyword evidence="4" id="KW-0408">Iron</keyword>
<feature type="transmembrane region" description="Helical" evidence="9">
    <location>
        <begin position="21"/>
        <end position="41"/>
    </location>
</feature>
<keyword evidence="5 9" id="KW-0812">Transmembrane</keyword>
<evidence type="ECO:0000313" key="12">
    <source>
        <dbReference type="Proteomes" id="UP000464262"/>
    </source>
</evidence>
<dbReference type="InterPro" id="IPR058533">
    <property type="entry name" value="Cation_efflux_TM"/>
</dbReference>
<accession>A0A7Z2T896</accession>
<dbReference type="GO" id="GO:0015093">
    <property type="term" value="F:ferrous iron transmembrane transporter activity"/>
    <property type="evidence" value="ECO:0007669"/>
    <property type="project" value="TreeGrafter"/>
</dbReference>
<keyword evidence="6" id="KW-0406">Ion transport</keyword>
<dbReference type="InterPro" id="IPR050291">
    <property type="entry name" value="CDF_Transporter"/>
</dbReference>
<evidence type="ECO:0000313" key="11">
    <source>
        <dbReference type="EMBL" id="QIA66105.1"/>
    </source>
</evidence>
<dbReference type="PANTHER" id="PTHR43840:SF15">
    <property type="entry name" value="MITOCHONDRIAL METAL TRANSPORTER 1-RELATED"/>
    <property type="match status" value="1"/>
</dbReference>
<evidence type="ECO:0000256" key="1">
    <source>
        <dbReference type="ARBA" id="ARBA00004141"/>
    </source>
</evidence>
<dbReference type="RefSeq" id="WP_164651090.1">
    <property type="nucleotide sequence ID" value="NZ_CP047476.1"/>
</dbReference>
<keyword evidence="3" id="KW-0813">Transport</keyword>
<feature type="domain" description="Cation efflux protein transmembrane" evidence="10">
    <location>
        <begin position="14"/>
        <end position="214"/>
    </location>
</feature>
<dbReference type="PANTHER" id="PTHR43840">
    <property type="entry name" value="MITOCHONDRIAL METAL TRANSPORTER 1-RELATED"/>
    <property type="match status" value="1"/>
</dbReference>
<keyword evidence="6" id="KW-0864">Zinc transport</keyword>
<sequence length="297" mass="32488">MAISQTQFEKQTLKFSAVLSLSFAILGVVLGWLVGSLVIIFDGAYSLVSLLLTLLSLAVSAFIAKPAMKAFPFGKAVLEPLVIAIKGAVILGLVVTSLYNAVIALLEGGRDVDAGIAFIFGIVNVIGCAFGWWYVAKKARLCSTGLIEAETKQWKMDTLISVAVALGFIVALILSNTSMAQYAGYADPIMMLIMGFYFLKVPSEMLIQAFRELLMMAPRKEVTQKVEREVEMINENLESDIQVVAVTKVGKQLLVKLDVHANDNELDIKELKKTRARLKERLSILPMDLNLILNVAC</sequence>
<comment type="similarity">
    <text evidence="2">Belongs to the cation diffusion facilitator (CDF) transporter (TC 2.A.4) family. FieF subfamily.</text>
</comment>
<dbReference type="Pfam" id="PF01545">
    <property type="entry name" value="Cation_efflux"/>
    <property type="match status" value="1"/>
</dbReference>
<dbReference type="NCBIfam" id="TIGR01297">
    <property type="entry name" value="CDF"/>
    <property type="match status" value="1"/>
</dbReference>
<comment type="subcellular location">
    <subcellularLocation>
        <location evidence="1">Membrane</location>
        <topology evidence="1">Multi-pass membrane protein</topology>
    </subcellularLocation>
</comment>
<proteinExistence type="inferred from homology"/>
<evidence type="ECO:0000256" key="8">
    <source>
        <dbReference type="ARBA" id="ARBA00023136"/>
    </source>
</evidence>
<feature type="transmembrane region" description="Helical" evidence="9">
    <location>
        <begin position="156"/>
        <end position="174"/>
    </location>
</feature>
<evidence type="ECO:0000256" key="4">
    <source>
        <dbReference type="ARBA" id="ARBA00022496"/>
    </source>
</evidence>
<reference evidence="11 12" key="1">
    <citation type="submission" date="2020-01" db="EMBL/GenBank/DDBJ databases">
        <title>Whole genome and functional gene identification of agarase of Vibrio HN897.</title>
        <authorList>
            <person name="Liu Y."/>
            <person name="Zhao Z."/>
        </authorList>
    </citation>
    <scope>NUCLEOTIDE SEQUENCE [LARGE SCALE GENOMIC DNA]</scope>
    <source>
        <strain evidence="11 12">HN897</strain>
    </source>
</reference>
<dbReference type="SUPFAM" id="SSF161111">
    <property type="entry name" value="Cation efflux protein transmembrane domain-like"/>
    <property type="match status" value="1"/>
</dbReference>
<dbReference type="GO" id="GO:0006882">
    <property type="term" value="P:intracellular zinc ion homeostasis"/>
    <property type="evidence" value="ECO:0007669"/>
    <property type="project" value="TreeGrafter"/>
</dbReference>
<evidence type="ECO:0000259" key="10">
    <source>
        <dbReference type="Pfam" id="PF01545"/>
    </source>
</evidence>
<dbReference type="GO" id="GO:0015086">
    <property type="term" value="F:cadmium ion transmembrane transporter activity"/>
    <property type="evidence" value="ECO:0007669"/>
    <property type="project" value="TreeGrafter"/>
</dbReference>
<dbReference type="InterPro" id="IPR027469">
    <property type="entry name" value="Cation_efflux_TMD_sf"/>
</dbReference>
<dbReference type="Gene3D" id="1.20.1510.10">
    <property type="entry name" value="Cation efflux protein transmembrane domain"/>
    <property type="match status" value="1"/>
</dbReference>
<evidence type="ECO:0000256" key="7">
    <source>
        <dbReference type="ARBA" id="ARBA00022989"/>
    </source>
</evidence>
<dbReference type="KEGG" id="vas:GT360_21690"/>
<dbReference type="InterPro" id="IPR002524">
    <property type="entry name" value="Cation_efflux"/>
</dbReference>
<dbReference type="Proteomes" id="UP000464262">
    <property type="component" value="Chromosome 2"/>
</dbReference>
<dbReference type="GO" id="GO:0005886">
    <property type="term" value="C:plasma membrane"/>
    <property type="evidence" value="ECO:0007669"/>
    <property type="project" value="TreeGrafter"/>
</dbReference>
<evidence type="ECO:0000256" key="5">
    <source>
        <dbReference type="ARBA" id="ARBA00022692"/>
    </source>
</evidence>
<keyword evidence="8 9" id="KW-0472">Membrane</keyword>
<dbReference type="GO" id="GO:0015341">
    <property type="term" value="F:zinc efflux antiporter activity"/>
    <property type="evidence" value="ECO:0007669"/>
    <property type="project" value="TreeGrafter"/>
</dbReference>
<keyword evidence="4" id="KW-0410">Iron transport</keyword>
<feature type="transmembrane region" description="Helical" evidence="9">
    <location>
        <begin position="47"/>
        <end position="64"/>
    </location>
</feature>
<gene>
    <name evidence="11" type="ORF">GT360_21690</name>
</gene>
<keyword evidence="7 9" id="KW-1133">Transmembrane helix</keyword>
<evidence type="ECO:0000256" key="2">
    <source>
        <dbReference type="ARBA" id="ARBA00010212"/>
    </source>
</evidence>
<feature type="transmembrane region" description="Helical" evidence="9">
    <location>
        <begin position="180"/>
        <end position="199"/>
    </location>
</feature>
<dbReference type="AlphaFoldDB" id="A0A7Z2T896"/>
<evidence type="ECO:0000256" key="6">
    <source>
        <dbReference type="ARBA" id="ARBA00022906"/>
    </source>
</evidence>
<feature type="transmembrane region" description="Helical" evidence="9">
    <location>
        <begin position="76"/>
        <end position="102"/>
    </location>
</feature>
<dbReference type="EMBL" id="CP047476">
    <property type="protein sequence ID" value="QIA66105.1"/>
    <property type="molecule type" value="Genomic_DNA"/>
</dbReference>
<evidence type="ECO:0000256" key="9">
    <source>
        <dbReference type="SAM" id="Phobius"/>
    </source>
</evidence>
<name>A0A7Z2T896_9VIBR</name>
<organism evidence="11 12">
    <name type="scientific">Vibrio astriarenae</name>
    <dbReference type="NCBI Taxonomy" id="1481923"/>
    <lineage>
        <taxon>Bacteria</taxon>
        <taxon>Pseudomonadati</taxon>
        <taxon>Pseudomonadota</taxon>
        <taxon>Gammaproteobacteria</taxon>
        <taxon>Vibrionales</taxon>
        <taxon>Vibrionaceae</taxon>
        <taxon>Vibrio</taxon>
    </lineage>
</organism>
<keyword evidence="12" id="KW-1185">Reference proteome</keyword>
<evidence type="ECO:0000256" key="3">
    <source>
        <dbReference type="ARBA" id="ARBA00022448"/>
    </source>
</evidence>
<feature type="transmembrane region" description="Helical" evidence="9">
    <location>
        <begin position="114"/>
        <end position="135"/>
    </location>
</feature>
<keyword evidence="6" id="KW-0862">Zinc</keyword>